<dbReference type="EMBL" id="JAHEPS010000013">
    <property type="protein sequence ID" value="MBT1446460.1"/>
    <property type="molecule type" value="Genomic_DNA"/>
</dbReference>
<dbReference type="GO" id="GO:0016787">
    <property type="term" value="F:hydrolase activity"/>
    <property type="evidence" value="ECO:0007669"/>
    <property type="project" value="UniProtKB-KW"/>
</dbReference>
<sequence length="501" mass="53693">MLLILALSIWSTRIPDMPYHQVSAELSQSDFHVIEFNDDGEMHLPGQYDALKARLARTPGAELLIFIHGWHHNAAPTDDNFVAFKRFHQQMAKDKPGLVGLYIGWRGDQYDPFWLDGSDDPDSQVEALDFPTILTSKLVARRVGENGVRNLLGALDGLHQQGILGRYVLVGHSLGGMIALHGRKQAVLDNLASGRGESHLTVLLNPAASAKEYQPLDKWLSPEGFGPSILVLQSKTDFAVREAFNWIKDGERAVGNSWAITHDVDPCPGRDCSKAVRIPQSLQEHDAKPGCMRVLEGAGWKIRARLHARKTVQSCDDANRQAVWVLAVADGVIAGHNGILTDDQALALSAWMNAKPASASQPEGSYAGAESDVVEPIGVEAAAAEAEGAETETESDAEQANDAQRGNAQTDTLAELQPAIMVAPAVQQADEKATTAETAVTEAEKVPEPEAVLKGTDMLPLTAPAAPAAKNNASASSEAHSEADAQTKAQTAEPVPPSNSH</sequence>
<dbReference type="Gene3D" id="3.40.50.1820">
    <property type="entry name" value="alpha/beta hydrolase"/>
    <property type="match status" value="1"/>
</dbReference>
<comment type="caution">
    <text evidence="2">The sequence shown here is derived from an EMBL/GenBank/DDBJ whole genome shotgun (WGS) entry which is preliminary data.</text>
</comment>
<proteinExistence type="predicted"/>
<feature type="region of interest" description="Disordered" evidence="1">
    <location>
        <begin position="425"/>
        <end position="501"/>
    </location>
</feature>
<organism evidence="2 3">
    <name type="scientific">Shewanella jiangmenensis</name>
    <dbReference type="NCBI Taxonomy" id="2837387"/>
    <lineage>
        <taxon>Bacteria</taxon>
        <taxon>Pseudomonadati</taxon>
        <taxon>Pseudomonadota</taxon>
        <taxon>Gammaproteobacteria</taxon>
        <taxon>Alteromonadales</taxon>
        <taxon>Shewanellaceae</taxon>
        <taxon>Shewanella</taxon>
    </lineage>
</organism>
<evidence type="ECO:0000256" key="1">
    <source>
        <dbReference type="SAM" id="MobiDB-lite"/>
    </source>
</evidence>
<protein>
    <submittedName>
        <fullName evidence="2">Hydrolase</fullName>
    </submittedName>
</protein>
<dbReference type="Proteomes" id="UP001195903">
    <property type="component" value="Unassembled WGS sequence"/>
</dbReference>
<dbReference type="SUPFAM" id="SSF53474">
    <property type="entry name" value="alpha/beta-Hydrolases"/>
    <property type="match status" value="1"/>
</dbReference>
<feature type="region of interest" description="Disordered" evidence="1">
    <location>
        <begin position="383"/>
        <end position="407"/>
    </location>
</feature>
<keyword evidence="3" id="KW-1185">Reference proteome</keyword>
<accession>A0ABS5V7Q9</accession>
<evidence type="ECO:0000313" key="3">
    <source>
        <dbReference type="Proteomes" id="UP001195903"/>
    </source>
</evidence>
<feature type="compositionally biased region" description="Low complexity" evidence="1">
    <location>
        <begin position="463"/>
        <end position="478"/>
    </location>
</feature>
<gene>
    <name evidence="2" type="ORF">KJI95_18355</name>
</gene>
<dbReference type="InterPro" id="IPR029058">
    <property type="entry name" value="AB_hydrolase_fold"/>
</dbReference>
<name>A0ABS5V7Q9_9GAMM</name>
<keyword evidence="2" id="KW-0378">Hydrolase</keyword>
<evidence type="ECO:0000313" key="2">
    <source>
        <dbReference type="EMBL" id="MBT1446460.1"/>
    </source>
</evidence>
<feature type="compositionally biased region" description="Acidic residues" evidence="1">
    <location>
        <begin position="387"/>
        <end position="399"/>
    </location>
</feature>
<reference evidence="2 3" key="1">
    <citation type="submission" date="2021-05" db="EMBL/GenBank/DDBJ databases">
        <title>Shewanella sp. JM162201.</title>
        <authorList>
            <person name="Xu S."/>
            <person name="Li A."/>
        </authorList>
    </citation>
    <scope>NUCLEOTIDE SEQUENCE [LARGE SCALE GENOMIC DNA]</scope>
    <source>
        <strain evidence="2 3">JM162201</strain>
    </source>
</reference>